<dbReference type="SUPFAM" id="SSF88723">
    <property type="entry name" value="PIN domain-like"/>
    <property type="match status" value="1"/>
</dbReference>
<sequence length="127" mass="13374">MTEAVLDTSAVLAFLRGESGGELVGPILGDCAISSVNLAEVITKLIDRGSTAEQARQTTETLSMNVVAATLETAALAGMLHARTRGRGVSLGDRFCLALAMETGLPVYTADRAWAELGLDLDIRLIR</sequence>
<feature type="domain" description="PIN" evidence="1">
    <location>
        <begin position="5"/>
        <end position="117"/>
    </location>
</feature>
<organism evidence="2 3">
    <name type="scientific">Phenylobacterium montanum</name>
    <dbReference type="NCBI Taxonomy" id="2823693"/>
    <lineage>
        <taxon>Bacteria</taxon>
        <taxon>Pseudomonadati</taxon>
        <taxon>Pseudomonadota</taxon>
        <taxon>Alphaproteobacteria</taxon>
        <taxon>Caulobacterales</taxon>
        <taxon>Caulobacteraceae</taxon>
        <taxon>Phenylobacterium</taxon>
    </lineage>
</organism>
<dbReference type="Gene3D" id="3.40.50.1010">
    <property type="entry name" value="5'-nuclease"/>
    <property type="match status" value="1"/>
</dbReference>
<evidence type="ECO:0000313" key="2">
    <source>
        <dbReference type="EMBL" id="QUD87416.1"/>
    </source>
</evidence>
<dbReference type="RefSeq" id="WP_211937468.1">
    <property type="nucleotide sequence ID" value="NZ_CP073078.1"/>
</dbReference>
<keyword evidence="3" id="KW-1185">Reference proteome</keyword>
<gene>
    <name evidence="2" type="ORF">KCG34_20550</name>
</gene>
<dbReference type="EMBL" id="CP073078">
    <property type="protein sequence ID" value="QUD87416.1"/>
    <property type="molecule type" value="Genomic_DNA"/>
</dbReference>
<dbReference type="Pfam" id="PF01850">
    <property type="entry name" value="PIN"/>
    <property type="match status" value="1"/>
</dbReference>
<protein>
    <submittedName>
        <fullName evidence="2">Type II toxin-antitoxin system VapC family toxin</fullName>
    </submittedName>
</protein>
<name>A0A975FZX5_9CAUL</name>
<dbReference type="KEGG" id="caul:KCG34_20550"/>
<proteinExistence type="predicted"/>
<dbReference type="AlphaFoldDB" id="A0A975FZX5"/>
<accession>A0A975FZX5</accession>
<dbReference type="InterPro" id="IPR002716">
    <property type="entry name" value="PIN_dom"/>
</dbReference>
<dbReference type="InterPro" id="IPR029060">
    <property type="entry name" value="PIN-like_dom_sf"/>
</dbReference>
<reference evidence="2" key="1">
    <citation type="submission" date="2021-04" db="EMBL/GenBank/DDBJ databases">
        <title>The complete genome sequence of Caulobacter sp. S6.</title>
        <authorList>
            <person name="Tang Y."/>
            <person name="Ouyang W."/>
            <person name="Liu Q."/>
            <person name="Huang B."/>
            <person name="Guo Z."/>
            <person name="Lei P."/>
        </authorList>
    </citation>
    <scope>NUCLEOTIDE SEQUENCE</scope>
    <source>
        <strain evidence="2">S6</strain>
    </source>
</reference>
<evidence type="ECO:0000259" key="1">
    <source>
        <dbReference type="Pfam" id="PF01850"/>
    </source>
</evidence>
<dbReference type="Proteomes" id="UP000676409">
    <property type="component" value="Chromosome"/>
</dbReference>
<dbReference type="CDD" id="cd18682">
    <property type="entry name" value="PIN_VapC-like"/>
    <property type="match status" value="1"/>
</dbReference>
<evidence type="ECO:0000313" key="3">
    <source>
        <dbReference type="Proteomes" id="UP000676409"/>
    </source>
</evidence>